<dbReference type="PROSITE" id="PS50110">
    <property type="entry name" value="RESPONSE_REGULATORY"/>
    <property type="match status" value="1"/>
</dbReference>
<evidence type="ECO:0000313" key="4">
    <source>
        <dbReference type="EMBL" id="BDC90466.1"/>
    </source>
</evidence>
<dbReference type="RefSeq" id="WP_211082361.1">
    <property type="nucleotide sequence ID" value="NZ_AP025285.1"/>
</dbReference>
<dbReference type="Proteomes" id="UP001431186">
    <property type="component" value="Chromosome"/>
</dbReference>
<dbReference type="SUPFAM" id="SSF109604">
    <property type="entry name" value="HD-domain/PDEase-like"/>
    <property type="match status" value="1"/>
</dbReference>
<sequence>MINQILRDMGRQTILVVDDSYLNREILKDILSPDYQIVEAVDGVEAVTLLEARCKELSLVILDINMPRLDGFGVLQEMNDRGWIDRVPVVTISAEDSSQFIERAYSLGVTDFISRPFHEIVVRQRVSNTIQLYQKQHELLSLVTSQMLERERQNNLMVSILAHIVEFHNGESGLHVVHISTMANILLKHMKRRDPNLVLERGEVACITMASALHDIGKIAIPPEIINKPGRLTNEEFAIMKTHSEKGAEMLENLPIFQDEPLVRCAHDICRWHHERWDGRGYPDGLKGDEIPLSAQVVSLADVYDALTSERVYKPAYDHRTAMRMILDGECGQFNPQLMACLEDAADEIQRDLGSSSLETVSHAGVVAVISQIEEIDELSEVDKESMLSDVASLVESELFEAQA</sequence>
<evidence type="ECO:0000259" key="2">
    <source>
        <dbReference type="PROSITE" id="PS50110"/>
    </source>
</evidence>
<dbReference type="Pfam" id="PF00072">
    <property type="entry name" value="Response_reg"/>
    <property type="match status" value="1"/>
</dbReference>
<dbReference type="SUPFAM" id="SSF52172">
    <property type="entry name" value="CheY-like"/>
    <property type="match status" value="1"/>
</dbReference>
<feature type="modified residue" description="4-aspartylphosphate" evidence="1">
    <location>
        <position position="63"/>
    </location>
</feature>
<dbReference type="PROSITE" id="PS51832">
    <property type="entry name" value="HD_GYP"/>
    <property type="match status" value="1"/>
</dbReference>
<dbReference type="EMBL" id="AP025285">
    <property type="protein sequence ID" value="BDC90466.1"/>
    <property type="molecule type" value="Genomic_DNA"/>
</dbReference>
<feature type="domain" description="Response regulatory" evidence="2">
    <location>
        <begin position="13"/>
        <end position="130"/>
    </location>
</feature>
<dbReference type="InterPro" id="IPR001789">
    <property type="entry name" value="Sig_transdc_resp-reg_receiver"/>
</dbReference>
<proteinExistence type="predicted"/>
<organism evidence="4 5">
    <name type="scientific">Leptogranulimonas caecicola</name>
    <dbReference type="NCBI Taxonomy" id="2894156"/>
    <lineage>
        <taxon>Bacteria</taxon>
        <taxon>Bacillati</taxon>
        <taxon>Actinomycetota</taxon>
        <taxon>Coriobacteriia</taxon>
        <taxon>Coriobacteriales</taxon>
        <taxon>Kribbibacteriaceae</taxon>
        <taxon>Leptogranulimonas</taxon>
    </lineage>
</organism>
<reference evidence="4" key="1">
    <citation type="submission" date="2021-11" db="EMBL/GenBank/DDBJ databases">
        <title>Complete genome sequence of Atopobiaceae bacterium TOC12.</title>
        <authorList>
            <person name="Morinaga K."/>
            <person name="Kusada H."/>
            <person name="Tamaki H."/>
        </authorList>
    </citation>
    <scope>NUCLEOTIDE SEQUENCE</scope>
    <source>
        <strain evidence="4">TOC12</strain>
    </source>
</reference>
<dbReference type="InterPro" id="IPR003607">
    <property type="entry name" value="HD/PDEase_dom"/>
</dbReference>
<evidence type="ECO:0000259" key="3">
    <source>
        <dbReference type="PROSITE" id="PS51832"/>
    </source>
</evidence>
<dbReference type="Gene3D" id="3.40.50.2300">
    <property type="match status" value="1"/>
</dbReference>
<dbReference type="Gene3D" id="1.10.3210.10">
    <property type="entry name" value="Hypothetical protein af1432"/>
    <property type="match status" value="1"/>
</dbReference>
<evidence type="ECO:0000313" key="5">
    <source>
        <dbReference type="Proteomes" id="UP001431186"/>
    </source>
</evidence>
<gene>
    <name evidence="4" type="ORF">ATTO_03380</name>
</gene>
<dbReference type="InterPro" id="IPR052020">
    <property type="entry name" value="Cyclic_di-GMP/3'3'-cGAMP_PDE"/>
</dbReference>
<feature type="domain" description="HD-GYP" evidence="3">
    <location>
        <begin position="150"/>
        <end position="358"/>
    </location>
</feature>
<dbReference type="SMART" id="SM00448">
    <property type="entry name" value="REC"/>
    <property type="match status" value="1"/>
</dbReference>
<dbReference type="KEGG" id="lcal:ATTO_03380"/>
<dbReference type="InterPro" id="IPR011006">
    <property type="entry name" value="CheY-like_superfamily"/>
</dbReference>
<dbReference type="CDD" id="cd00077">
    <property type="entry name" value="HDc"/>
    <property type="match status" value="1"/>
</dbReference>
<dbReference type="Pfam" id="PF13487">
    <property type="entry name" value="HD_5"/>
    <property type="match status" value="1"/>
</dbReference>
<evidence type="ECO:0000256" key="1">
    <source>
        <dbReference type="PROSITE-ProRule" id="PRU00169"/>
    </source>
</evidence>
<dbReference type="PANTHER" id="PTHR45228:SF1">
    <property type="entry name" value="CYCLIC DI-GMP PHOSPHODIESTERASE TM_0186"/>
    <property type="match status" value="1"/>
</dbReference>
<name>A0AAU9CLM2_9ACTN</name>
<keyword evidence="5" id="KW-1185">Reference proteome</keyword>
<protein>
    <submittedName>
        <fullName evidence="4">Two-component system response regulator</fullName>
    </submittedName>
</protein>
<dbReference type="InterPro" id="IPR037522">
    <property type="entry name" value="HD_GYP_dom"/>
</dbReference>
<keyword evidence="1" id="KW-0597">Phosphoprotein</keyword>
<dbReference type="SMART" id="SM00471">
    <property type="entry name" value="HDc"/>
    <property type="match status" value="1"/>
</dbReference>
<dbReference type="PANTHER" id="PTHR45228">
    <property type="entry name" value="CYCLIC DI-GMP PHOSPHODIESTERASE TM_0186-RELATED"/>
    <property type="match status" value="1"/>
</dbReference>
<accession>A0AAU9CLM2</accession>
<dbReference type="GO" id="GO:0000160">
    <property type="term" value="P:phosphorelay signal transduction system"/>
    <property type="evidence" value="ECO:0007669"/>
    <property type="project" value="InterPro"/>
</dbReference>
<dbReference type="AlphaFoldDB" id="A0AAU9CLM2"/>